<dbReference type="Pfam" id="PF02734">
    <property type="entry name" value="Dak2"/>
    <property type="match status" value="1"/>
</dbReference>
<protein>
    <submittedName>
        <fullName evidence="7">Dihydroxyacetone kinase</fullName>
    </submittedName>
</protein>
<dbReference type="Gene3D" id="3.30.1180.20">
    <property type="entry name" value="Dihydroxyacetone kinase, domain 2"/>
    <property type="match status" value="1"/>
</dbReference>
<dbReference type="GO" id="GO:0004371">
    <property type="term" value="F:glycerone kinase activity"/>
    <property type="evidence" value="ECO:0007669"/>
    <property type="project" value="InterPro"/>
</dbReference>
<dbReference type="GO" id="GO:0019563">
    <property type="term" value="P:glycerol catabolic process"/>
    <property type="evidence" value="ECO:0007669"/>
    <property type="project" value="TreeGrafter"/>
</dbReference>
<gene>
    <name evidence="7" type="ORF">GCM10007301_44960</name>
</gene>
<dbReference type="InterPro" id="IPR004006">
    <property type="entry name" value="DhaK_dom"/>
</dbReference>
<organism evidence="7 8">
    <name type="scientific">Azorhizobium oxalatiphilum</name>
    <dbReference type="NCBI Taxonomy" id="980631"/>
    <lineage>
        <taxon>Bacteria</taxon>
        <taxon>Pseudomonadati</taxon>
        <taxon>Pseudomonadota</taxon>
        <taxon>Alphaproteobacteria</taxon>
        <taxon>Hyphomicrobiales</taxon>
        <taxon>Xanthobacteraceae</taxon>
        <taxon>Azorhizobium</taxon>
    </lineage>
</organism>
<proteinExistence type="predicted"/>
<dbReference type="PROSITE" id="PS51480">
    <property type="entry name" value="DHAL"/>
    <property type="match status" value="1"/>
</dbReference>
<keyword evidence="2" id="KW-0547">Nucleotide-binding</keyword>
<dbReference type="SUPFAM" id="SSF82549">
    <property type="entry name" value="DAK1/DegV-like"/>
    <property type="match status" value="1"/>
</dbReference>
<dbReference type="PROSITE" id="PS51481">
    <property type="entry name" value="DHAK"/>
    <property type="match status" value="1"/>
</dbReference>
<dbReference type="InterPro" id="IPR004007">
    <property type="entry name" value="DhaL_dom"/>
</dbReference>
<evidence type="ECO:0000256" key="2">
    <source>
        <dbReference type="ARBA" id="ARBA00022741"/>
    </source>
</evidence>
<keyword evidence="3 7" id="KW-0418">Kinase</keyword>
<dbReference type="FunFam" id="3.40.50.10440:FF:000001">
    <property type="entry name" value="Dihydroxyacetone kinase, DhaK subunit"/>
    <property type="match status" value="1"/>
</dbReference>
<name>A0A917CAA3_9HYPH</name>
<dbReference type="PANTHER" id="PTHR28629:SF4">
    <property type="entry name" value="TRIOKINASE_FMN CYCLASE"/>
    <property type="match status" value="1"/>
</dbReference>
<sequence length="546" mass="55616">MKHFLNRRDSIVTEALDGLLRTSPPGKLARLDAYPGIKVVVRADWDKAKVAVISGGGAGHEPSHAGFVGKGMLTAAVSGEIFASPSVEAVLTAIRAVTGAKGCLLVVKNYTGDRLNFGLAAEKARAEGFEVEMVIVGDDIALPDIAQPRGVAGTLFVHKIAGHHAEAGETLAEVTLAAKAAAARIVSLGVSLSTCSIPGQPHEARLGEEEGELGLGIHGEPGAERISLQPASDIVGLLVERLLPHLTPGKPQALLINNLGAVPPLEMSLIAEAVLTSKLAADVKLVIGPRALMTALNMNGFSLSLVELDPAREEALRSSVEPASWVAPVETHDIVLLPAPHAAGEAAAPAASADAAAEALLRAVCTHLIAQEAELNRLDARIGDGDTGSTFATAARSVEAKIAALPLADAATTCGVIGHTLGTNMGGSSGVLMSIFFTAAAKSLEDKADLPAALLAGLERMTFYGGAQPGDRTMVDALDPALKALAAEGIAAAAVAARAGADATATMRRAKAGRAAYLSEQNLDGVLDPGAVAVAGVFEVVAKLKG</sequence>
<dbReference type="Gene3D" id="3.40.50.10440">
    <property type="entry name" value="Dihydroxyacetone kinase, domain 1"/>
    <property type="match status" value="1"/>
</dbReference>
<feature type="domain" description="DhaK" evidence="6">
    <location>
        <begin position="7"/>
        <end position="325"/>
    </location>
</feature>
<reference evidence="7" key="2">
    <citation type="submission" date="2020-09" db="EMBL/GenBank/DDBJ databases">
        <authorList>
            <person name="Sun Q."/>
            <person name="Sedlacek I."/>
        </authorList>
    </citation>
    <scope>NUCLEOTIDE SEQUENCE</scope>
    <source>
        <strain evidence="7">CCM 7897</strain>
    </source>
</reference>
<feature type="domain" description="DhaL" evidence="5">
    <location>
        <begin position="355"/>
        <end position="543"/>
    </location>
</feature>
<dbReference type="Pfam" id="PF02733">
    <property type="entry name" value="Dak1"/>
    <property type="match status" value="1"/>
</dbReference>
<evidence type="ECO:0000313" key="8">
    <source>
        <dbReference type="Proteomes" id="UP000606044"/>
    </source>
</evidence>
<dbReference type="AlphaFoldDB" id="A0A917CAA3"/>
<reference evidence="7" key="1">
    <citation type="journal article" date="2014" name="Int. J. Syst. Evol. Microbiol.">
        <title>Complete genome sequence of Corynebacterium casei LMG S-19264T (=DSM 44701T), isolated from a smear-ripened cheese.</title>
        <authorList>
            <consortium name="US DOE Joint Genome Institute (JGI-PGF)"/>
            <person name="Walter F."/>
            <person name="Albersmeier A."/>
            <person name="Kalinowski J."/>
            <person name="Ruckert C."/>
        </authorList>
    </citation>
    <scope>NUCLEOTIDE SEQUENCE</scope>
    <source>
        <strain evidence="7">CCM 7897</strain>
    </source>
</reference>
<evidence type="ECO:0000256" key="4">
    <source>
        <dbReference type="ARBA" id="ARBA00022840"/>
    </source>
</evidence>
<evidence type="ECO:0000256" key="3">
    <source>
        <dbReference type="ARBA" id="ARBA00022777"/>
    </source>
</evidence>
<comment type="caution">
    <text evidence="7">The sequence shown here is derived from an EMBL/GenBank/DDBJ whole genome shotgun (WGS) entry which is preliminary data.</text>
</comment>
<keyword evidence="8" id="KW-1185">Reference proteome</keyword>
<dbReference type="GO" id="GO:0005829">
    <property type="term" value="C:cytosol"/>
    <property type="evidence" value="ECO:0007669"/>
    <property type="project" value="TreeGrafter"/>
</dbReference>
<dbReference type="GO" id="GO:0005524">
    <property type="term" value="F:ATP binding"/>
    <property type="evidence" value="ECO:0007669"/>
    <property type="project" value="UniProtKB-KW"/>
</dbReference>
<keyword evidence="1" id="KW-0808">Transferase</keyword>
<dbReference type="InterPro" id="IPR036117">
    <property type="entry name" value="DhaL_dom_sf"/>
</dbReference>
<dbReference type="FunFam" id="1.25.40.340:FF:000002">
    <property type="entry name" value="Dihydroxyacetone kinase, L subunit"/>
    <property type="match status" value="1"/>
</dbReference>
<keyword evidence="4" id="KW-0067">ATP-binding</keyword>
<dbReference type="SUPFAM" id="SSF101473">
    <property type="entry name" value="DhaL-like"/>
    <property type="match status" value="1"/>
</dbReference>
<dbReference type="RefSeq" id="WP_188582807.1">
    <property type="nucleotide sequence ID" value="NZ_BMCT01000008.1"/>
</dbReference>
<dbReference type="PANTHER" id="PTHR28629">
    <property type="entry name" value="TRIOKINASE/FMN CYCLASE"/>
    <property type="match status" value="1"/>
</dbReference>
<evidence type="ECO:0000259" key="5">
    <source>
        <dbReference type="PROSITE" id="PS51480"/>
    </source>
</evidence>
<accession>A0A917CAA3</accession>
<evidence type="ECO:0000256" key="1">
    <source>
        <dbReference type="ARBA" id="ARBA00022679"/>
    </source>
</evidence>
<dbReference type="Gene3D" id="1.25.40.340">
    <property type="match status" value="1"/>
</dbReference>
<dbReference type="SMART" id="SM01120">
    <property type="entry name" value="Dak2"/>
    <property type="match status" value="1"/>
</dbReference>
<dbReference type="InterPro" id="IPR050861">
    <property type="entry name" value="Dihydroxyacetone_Kinase"/>
</dbReference>
<dbReference type="EMBL" id="BMCT01000008">
    <property type="protein sequence ID" value="GGF79862.1"/>
    <property type="molecule type" value="Genomic_DNA"/>
</dbReference>
<evidence type="ECO:0000259" key="6">
    <source>
        <dbReference type="PROSITE" id="PS51481"/>
    </source>
</evidence>
<dbReference type="Proteomes" id="UP000606044">
    <property type="component" value="Unassembled WGS sequence"/>
</dbReference>
<evidence type="ECO:0000313" key="7">
    <source>
        <dbReference type="EMBL" id="GGF79862.1"/>
    </source>
</evidence>